<keyword evidence="1" id="KW-0812">Transmembrane</keyword>
<organism evidence="3 4">
    <name type="scientific">Sporosarcina soli</name>
    <dbReference type="NCBI Taxonomy" id="334736"/>
    <lineage>
        <taxon>Bacteria</taxon>
        <taxon>Bacillati</taxon>
        <taxon>Bacillota</taxon>
        <taxon>Bacilli</taxon>
        <taxon>Bacillales</taxon>
        <taxon>Caryophanaceae</taxon>
        <taxon>Sporosarcina</taxon>
    </lineage>
</organism>
<dbReference type="Pfam" id="PF13786">
    <property type="entry name" value="DUF4179"/>
    <property type="match status" value="1"/>
</dbReference>
<keyword evidence="4" id="KW-1185">Reference proteome</keyword>
<evidence type="ECO:0000256" key="1">
    <source>
        <dbReference type="SAM" id="Phobius"/>
    </source>
</evidence>
<gene>
    <name evidence="3" type="ORF">ACFPRA_20165</name>
</gene>
<dbReference type="EMBL" id="JBHSNO010000015">
    <property type="protein sequence ID" value="MFC5591200.1"/>
    <property type="molecule type" value="Genomic_DNA"/>
</dbReference>
<keyword evidence="1" id="KW-1133">Transmembrane helix</keyword>
<dbReference type="RefSeq" id="WP_381438683.1">
    <property type="nucleotide sequence ID" value="NZ_JBHSNO010000015.1"/>
</dbReference>
<proteinExistence type="predicted"/>
<keyword evidence="1" id="KW-0472">Membrane</keyword>
<reference evidence="4" key="1">
    <citation type="journal article" date="2019" name="Int. J. Syst. Evol. Microbiol.">
        <title>The Global Catalogue of Microorganisms (GCM) 10K type strain sequencing project: providing services to taxonomists for standard genome sequencing and annotation.</title>
        <authorList>
            <consortium name="The Broad Institute Genomics Platform"/>
            <consortium name="The Broad Institute Genome Sequencing Center for Infectious Disease"/>
            <person name="Wu L."/>
            <person name="Ma J."/>
        </authorList>
    </citation>
    <scope>NUCLEOTIDE SEQUENCE [LARGE SCALE GENOMIC DNA]</scope>
    <source>
        <strain evidence="4">CGMCC 4.1434</strain>
    </source>
</reference>
<dbReference type="InterPro" id="IPR025436">
    <property type="entry name" value="DUF4179"/>
</dbReference>
<feature type="domain" description="DUF4179" evidence="2">
    <location>
        <begin position="38"/>
        <end position="127"/>
    </location>
</feature>
<dbReference type="Proteomes" id="UP001596109">
    <property type="component" value="Unassembled WGS sequence"/>
</dbReference>
<sequence>MNELEKQLEIEKKRVEAVKSPKELEDRLRMALEQTPPRKKNRMSKWFVAVAALLCLTIVSYHYNAFAYYGKKLLGFDEILYGTLAQLNEEGNGQSVDRKVMLSTGTTFFLDGIMTDENQLILYYTMKNSEGITEEILFTRMTGMLTDSIPASGTYSVNEKGTELKGMQSFDAVSPFAKKLTLAFTVQEASGNMQEETVTFPYDPTAAMQTELKQSIKQKVRVDKGVIRFDSITATPSRTTIKGKLKVDNFDRFPAALDGVKLVADGVPIDRMGGSVSSAVNGRAFEIYYDALPKKVRHLELIVDTFVGYTDVNESIPLIDLDAQPVFIQGKELVIRKVERTTEGIEVTIATEQDVMLEGVAVQSKGTSSPLKTTLRQDHLEGEDGKIYKERILLFETDELPETLSIEGMHFEKKYGKTIQILDK</sequence>
<protein>
    <submittedName>
        <fullName evidence="3">DUF4179 domain-containing protein</fullName>
    </submittedName>
</protein>
<accession>A0ABW0TRX4</accession>
<feature type="transmembrane region" description="Helical" evidence="1">
    <location>
        <begin position="46"/>
        <end position="63"/>
    </location>
</feature>
<evidence type="ECO:0000313" key="3">
    <source>
        <dbReference type="EMBL" id="MFC5591200.1"/>
    </source>
</evidence>
<evidence type="ECO:0000313" key="4">
    <source>
        <dbReference type="Proteomes" id="UP001596109"/>
    </source>
</evidence>
<name>A0ABW0TRX4_9BACL</name>
<comment type="caution">
    <text evidence="3">The sequence shown here is derived from an EMBL/GenBank/DDBJ whole genome shotgun (WGS) entry which is preliminary data.</text>
</comment>
<evidence type="ECO:0000259" key="2">
    <source>
        <dbReference type="Pfam" id="PF13786"/>
    </source>
</evidence>